<evidence type="ECO:0000256" key="5">
    <source>
        <dbReference type="ARBA" id="ARBA00022603"/>
    </source>
</evidence>
<dbReference type="OrthoDB" id="1859733at2759"/>
<accession>A0A9P6HUU1</accession>
<comment type="subcellular location">
    <subcellularLocation>
        <location evidence="1">Nucleus</location>
        <location evidence="1">Nucleolus</location>
    </subcellularLocation>
</comment>
<keyword evidence="7" id="KW-0949">S-adenosyl-L-methionine</keyword>
<evidence type="ECO:0000256" key="11">
    <source>
        <dbReference type="ARBA" id="ARBA00032245"/>
    </source>
</evidence>
<reference evidence="14" key="2">
    <citation type="submission" date="2020-11" db="EMBL/GenBank/DDBJ databases">
        <title>Whole genome sequencing of Colletotrichum sp.</title>
        <authorList>
            <person name="Li H."/>
        </authorList>
    </citation>
    <scope>NUCLEOTIDE SEQUENCE</scope>
    <source>
        <strain evidence="14">CkLH20</strain>
    </source>
</reference>
<evidence type="ECO:0000256" key="3">
    <source>
        <dbReference type="ARBA" id="ARBA00015190"/>
    </source>
</evidence>
<dbReference type="SMART" id="SM01206">
    <property type="entry name" value="Fibrillarin"/>
    <property type="match status" value="1"/>
</dbReference>
<keyword evidence="6" id="KW-0808">Transferase</keyword>
<dbReference type="InterPro" id="IPR029063">
    <property type="entry name" value="SAM-dependent_MTases_sf"/>
</dbReference>
<dbReference type="PANTHER" id="PTHR10335:SF17">
    <property type="entry name" value="FIBRILLARIN"/>
    <property type="match status" value="1"/>
</dbReference>
<dbReference type="Gene3D" id="3.30.200.20">
    <property type="entry name" value="Phosphorylase Kinase, domain 1"/>
    <property type="match status" value="1"/>
</dbReference>
<evidence type="ECO:0000256" key="1">
    <source>
        <dbReference type="ARBA" id="ARBA00004604"/>
    </source>
</evidence>
<dbReference type="PRINTS" id="PR00052">
    <property type="entry name" value="FIBRILLARIN"/>
</dbReference>
<dbReference type="PIRSF" id="PIRSF006540">
    <property type="entry name" value="Nop17p"/>
    <property type="match status" value="1"/>
</dbReference>
<dbReference type="PANTHER" id="PTHR10335">
    <property type="entry name" value="RRNA 2-O-METHYLTRANSFERASE FIBRILLARIN"/>
    <property type="match status" value="1"/>
</dbReference>
<dbReference type="NCBIfam" id="NF003276">
    <property type="entry name" value="PRK04266.1-2"/>
    <property type="match status" value="1"/>
</dbReference>
<dbReference type="GO" id="GO:0003723">
    <property type="term" value="F:RNA binding"/>
    <property type="evidence" value="ECO:0007669"/>
    <property type="project" value="UniProtKB-KW"/>
</dbReference>
<evidence type="ECO:0000256" key="8">
    <source>
        <dbReference type="ARBA" id="ARBA00022884"/>
    </source>
</evidence>
<dbReference type="Pfam" id="PF01269">
    <property type="entry name" value="Fibrillarin"/>
    <property type="match status" value="1"/>
</dbReference>
<evidence type="ECO:0000313" key="15">
    <source>
        <dbReference type="Proteomes" id="UP000781932"/>
    </source>
</evidence>
<gene>
    <name evidence="14" type="ORF">CkaCkLH20_11713</name>
</gene>
<dbReference type="GO" id="GO:0032040">
    <property type="term" value="C:small-subunit processome"/>
    <property type="evidence" value="ECO:0007669"/>
    <property type="project" value="TreeGrafter"/>
</dbReference>
<keyword evidence="4" id="KW-0698">rRNA processing</keyword>
<dbReference type="HAMAP" id="MF_00351">
    <property type="entry name" value="RNA_methyltransf_FlpA"/>
    <property type="match status" value="1"/>
</dbReference>
<evidence type="ECO:0000256" key="7">
    <source>
        <dbReference type="ARBA" id="ARBA00022691"/>
    </source>
</evidence>
<keyword evidence="9" id="KW-0539">Nucleus</keyword>
<dbReference type="EMBL" id="JAATWM020000050">
    <property type="protein sequence ID" value="KAF9870814.1"/>
    <property type="molecule type" value="Genomic_DNA"/>
</dbReference>
<protein>
    <recommendedName>
        <fullName evidence="3">rRNA 2'-O-methyltransferase fibrillarin</fullName>
    </recommendedName>
    <alternativeName>
        <fullName evidence="11">Histone-glutamine methyltransferase</fullName>
    </alternativeName>
</protein>
<evidence type="ECO:0000256" key="6">
    <source>
        <dbReference type="ARBA" id="ARBA00022679"/>
    </source>
</evidence>
<dbReference type="SUPFAM" id="SSF53335">
    <property type="entry name" value="S-adenosyl-L-methionine-dependent methyltransferases"/>
    <property type="match status" value="1"/>
</dbReference>
<evidence type="ECO:0000256" key="13">
    <source>
        <dbReference type="SAM" id="MobiDB-lite"/>
    </source>
</evidence>
<dbReference type="GO" id="GO:1990259">
    <property type="term" value="F:histone H2AQ104 methyltransferase activity"/>
    <property type="evidence" value="ECO:0007669"/>
    <property type="project" value="TreeGrafter"/>
</dbReference>
<dbReference type="FunFam" id="3.30.200.20:FF:000056">
    <property type="entry name" value="Fibrillarin like 1"/>
    <property type="match status" value="1"/>
</dbReference>
<dbReference type="Proteomes" id="UP000781932">
    <property type="component" value="Unassembled WGS sequence"/>
</dbReference>
<keyword evidence="8" id="KW-0694">RNA-binding</keyword>
<feature type="compositionally biased region" description="Gly residues" evidence="13">
    <location>
        <begin position="7"/>
        <end position="80"/>
    </location>
</feature>
<evidence type="ECO:0000256" key="4">
    <source>
        <dbReference type="ARBA" id="ARBA00022552"/>
    </source>
</evidence>
<dbReference type="GeneID" id="62167501"/>
<comment type="similarity">
    <text evidence="2">Belongs to the methyltransferase superfamily. Fibrillarin family.</text>
</comment>
<dbReference type="GO" id="GO:0000494">
    <property type="term" value="P:box C/D sno(s)RNA 3'-end processing"/>
    <property type="evidence" value="ECO:0007669"/>
    <property type="project" value="TreeGrafter"/>
</dbReference>
<keyword evidence="10" id="KW-0687">Ribonucleoprotein</keyword>
<evidence type="ECO:0000256" key="2">
    <source>
        <dbReference type="ARBA" id="ARBA00010632"/>
    </source>
</evidence>
<reference evidence="14" key="1">
    <citation type="submission" date="2020-03" db="EMBL/GenBank/DDBJ databases">
        <authorList>
            <person name="He L."/>
        </authorList>
    </citation>
    <scope>NUCLEOTIDE SEQUENCE</scope>
    <source>
        <strain evidence="14">CkLH20</strain>
    </source>
</reference>
<keyword evidence="5" id="KW-0489">Methyltransferase</keyword>
<dbReference type="Gene3D" id="3.40.50.150">
    <property type="entry name" value="Vaccinia Virus protein VP39"/>
    <property type="match status" value="1"/>
</dbReference>
<dbReference type="FunFam" id="3.40.50.150:FF:000001">
    <property type="entry name" value="Fibrillarin like 1"/>
    <property type="match status" value="1"/>
</dbReference>
<feature type="region of interest" description="Disordered" evidence="13">
    <location>
        <begin position="1"/>
        <end position="85"/>
    </location>
</feature>
<evidence type="ECO:0000313" key="14">
    <source>
        <dbReference type="EMBL" id="KAF9870814.1"/>
    </source>
</evidence>
<comment type="caution">
    <text evidence="14">The sequence shown here is derived from an EMBL/GenBank/DDBJ whole genome shotgun (WGS) entry which is preliminary data.</text>
</comment>
<name>A0A9P6HUU1_9PEZI</name>
<evidence type="ECO:0000256" key="12">
    <source>
        <dbReference type="ARBA" id="ARBA00047568"/>
    </source>
</evidence>
<organism evidence="14 15">
    <name type="scientific">Colletotrichum karsti</name>
    <dbReference type="NCBI Taxonomy" id="1095194"/>
    <lineage>
        <taxon>Eukaryota</taxon>
        <taxon>Fungi</taxon>
        <taxon>Dikarya</taxon>
        <taxon>Ascomycota</taxon>
        <taxon>Pezizomycotina</taxon>
        <taxon>Sordariomycetes</taxon>
        <taxon>Hypocreomycetidae</taxon>
        <taxon>Glomerellales</taxon>
        <taxon>Glomerellaceae</taxon>
        <taxon>Colletotrichum</taxon>
        <taxon>Colletotrichum boninense species complex</taxon>
    </lineage>
</organism>
<proteinExistence type="inferred from homology"/>
<evidence type="ECO:0000256" key="9">
    <source>
        <dbReference type="ARBA" id="ARBA00023242"/>
    </source>
</evidence>
<dbReference type="CDD" id="cd02440">
    <property type="entry name" value="AdoMet_MTases"/>
    <property type="match status" value="1"/>
</dbReference>
<dbReference type="GO" id="GO:0000452">
    <property type="term" value="P:snoRNA guided rRNA 2'-O-methylation"/>
    <property type="evidence" value="ECO:0007669"/>
    <property type="project" value="UniProtKB-ARBA"/>
</dbReference>
<dbReference type="AlphaFoldDB" id="A0A9P6HUU1"/>
<sequence>MAPFQARGGGRGGGRGGFGGDRGGRGGGRGGRGGFGDRGGRGGGRGGFGGRGGGRGAPRGGARGRGGVSKGRGGPGGMKGGNKVIVEPHRHEGIFVVRGKEDAIATRNIVPGESVYGEKRVSVDDSVQNEDGTTTTTKVEYRVWNPFRSKLAAAVIGGLEKMYFGPGSKVLYLGGASGTSVSHVADIVGPTGFVYAVEFSPRSGRDLIGMAAKRTNVVPIVEDARQPLKYRMLMPMVDAIFADVAQPDQARIVAMNAHQFLKVGGGILISIKANCIDSTAPAHKVFAMEVEKLRAERIAPKEQLTLEPFERDHCLVAAEYNRYAK</sequence>
<comment type="catalytic activity">
    <reaction evidence="12">
        <text>L-glutaminyl-[histone H2A] + S-adenosyl-L-methionine = N(5)-methyl-L-glutaminyl-[histone H2A] + S-adenosyl-L-homocysteine + H(+)</text>
        <dbReference type="Rhea" id="RHEA:50904"/>
        <dbReference type="Rhea" id="RHEA-COMP:12837"/>
        <dbReference type="Rhea" id="RHEA-COMP:12839"/>
        <dbReference type="ChEBI" id="CHEBI:15378"/>
        <dbReference type="ChEBI" id="CHEBI:30011"/>
        <dbReference type="ChEBI" id="CHEBI:57856"/>
        <dbReference type="ChEBI" id="CHEBI:59789"/>
        <dbReference type="ChEBI" id="CHEBI:61891"/>
    </reaction>
</comment>
<dbReference type="GO" id="GO:0008649">
    <property type="term" value="F:rRNA methyltransferase activity"/>
    <property type="evidence" value="ECO:0007669"/>
    <property type="project" value="TreeGrafter"/>
</dbReference>
<keyword evidence="15" id="KW-1185">Reference proteome</keyword>
<dbReference type="GO" id="GO:0031428">
    <property type="term" value="C:box C/D methylation guide snoRNP complex"/>
    <property type="evidence" value="ECO:0007669"/>
    <property type="project" value="TreeGrafter"/>
</dbReference>
<dbReference type="RefSeq" id="XP_038740275.1">
    <property type="nucleotide sequence ID" value="XM_038894427.1"/>
</dbReference>
<evidence type="ECO:0000256" key="10">
    <source>
        <dbReference type="ARBA" id="ARBA00023274"/>
    </source>
</evidence>
<dbReference type="InterPro" id="IPR000692">
    <property type="entry name" value="Fibrillarin"/>
</dbReference>